<dbReference type="RefSeq" id="WP_017131692.1">
    <property type="nucleotide sequence ID" value="NZ_CP014135.1"/>
</dbReference>
<dbReference type="InterPro" id="IPR012675">
    <property type="entry name" value="Beta-grasp_dom_sf"/>
</dbReference>
<dbReference type="InterPro" id="IPR036010">
    <property type="entry name" value="2Fe-2S_ferredoxin-like_sf"/>
</dbReference>
<dbReference type="EMBL" id="CP014135">
    <property type="protein sequence ID" value="AMB86937.1"/>
    <property type="molecule type" value="Genomic_DNA"/>
</dbReference>
<comment type="similarity">
    <text evidence="1">Belongs to the adrenodoxin/putidaredoxin family.</text>
</comment>
<dbReference type="NCBIfam" id="TIGR02007">
    <property type="entry name" value="fdx_isc"/>
    <property type="match status" value="1"/>
</dbReference>
<evidence type="ECO:0000256" key="5">
    <source>
        <dbReference type="ARBA" id="ARBA00023004"/>
    </source>
</evidence>
<evidence type="ECO:0000256" key="3">
    <source>
        <dbReference type="ARBA" id="ARBA00022714"/>
    </source>
</evidence>
<gene>
    <name evidence="8" type="ORF">AWM79_17175</name>
</gene>
<evidence type="ECO:0000256" key="2">
    <source>
        <dbReference type="ARBA" id="ARBA00019395"/>
    </source>
</evidence>
<dbReference type="Proteomes" id="UP000063229">
    <property type="component" value="Chromosome"/>
</dbReference>
<dbReference type="SUPFAM" id="SSF54292">
    <property type="entry name" value="2Fe-2S ferredoxin-like"/>
    <property type="match status" value="1"/>
</dbReference>
<keyword evidence="9" id="KW-1185">Reference proteome</keyword>
<dbReference type="CDD" id="cd00207">
    <property type="entry name" value="fer2"/>
    <property type="match status" value="1"/>
</dbReference>
<dbReference type="InterPro" id="IPR011536">
    <property type="entry name" value="Fdx_isc"/>
</dbReference>
<sequence length="127" mass="14054">MPQVIFLPHEKFCPEGAVLDAEPGTSIFELVKKYNNEQRLEYGHGHDGEIEIESACGGVCACTTCHCVVREGFDSLNEADELEEDLLDKAWGLEAQSRLSCQIVVGEEDLTIEFPKYTLNLAAEAPH</sequence>
<evidence type="ECO:0000256" key="1">
    <source>
        <dbReference type="ARBA" id="ARBA00010914"/>
    </source>
</evidence>
<dbReference type="STRING" id="46677.AWM79_17175"/>
<evidence type="ECO:0000313" key="9">
    <source>
        <dbReference type="Proteomes" id="UP000063229"/>
    </source>
</evidence>
<dbReference type="GO" id="GO:0005829">
    <property type="term" value="C:cytosol"/>
    <property type="evidence" value="ECO:0007669"/>
    <property type="project" value="TreeGrafter"/>
</dbReference>
<evidence type="ECO:0000256" key="6">
    <source>
        <dbReference type="ARBA" id="ARBA00023014"/>
    </source>
</evidence>
<dbReference type="OrthoDB" id="9793027at2"/>
<accession>A0A0X1T4A4</accession>
<name>A0A0X1T4A4_PSEAA</name>
<evidence type="ECO:0000256" key="7">
    <source>
        <dbReference type="ARBA" id="ARBA00034078"/>
    </source>
</evidence>
<dbReference type="GO" id="GO:0051537">
    <property type="term" value="F:2 iron, 2 sulfur cluster binding"/>
    <property type="evidence" value="ECO:0007669"/>
    <property type="project" value="UniProtKB-KW"/>
</dbReference>
<reference evidence="8 9" key="1">
    <citation type="submission" date="2016-01" db="EMBL/GenBank/DDBJ databases">
        <authorList>
            <person name="McClelland M."/>
            <person name="Jain A."/>
            <person name="Saraogi P."/>
            <person name="Mendelson R."/>
            <person name="Westerman R."/>
            <person name="SanMiguel P."/>
            <person name="Csonka L."/>
        </authorList>
    </citation>
    <scope>NUCLEOTIDE SEQUENCE [LARGE SCALE GENOMIC DNA]</scope>
    <source>
        <strain evidence="8 9">NCPPB 2472</strain>
    </source>
</reference>
<dbReference type="Pfam" id="PF00111">
    <property type="entry name" value="Fer2"/>
    <property type="match status" value="1"/>
</dbReference>
<evidence type="ECO:0000256" key="4">
    <source>
        <dbReference type="ARBA" id="ARBA00022723"/>
    </source>
</evidence>
<organism evidence="8 9">
    <name type="scientific">Pseudomonas agarici</name>
    <dbReference type="NCBI Taxonomy" id="46677"/>
    <lineage>
        <taxon>Bacteria</taxon>
        <taxon>Pseudomonadati</taxon>
        <taxon>Pseudomonadota</taxon>
        <taxon>Gammaproteobacteria</taxon>
        <taxon>Pseudomonadales</taxon>
        <taxon>Pseudomonadaceae</taxon>
        <taxon>Pseudomonas</taxon>
    </lineage>
</organism>
<dbReference type="InterPro" id="IPR001041">
    <property type="entry name" value="2Fe-2S_ferredoxin-type"/>
</dbReference>
<dbReference type="PANTHER" id="PTHR23426:SF65">
    <property type="entry name" value="FERREDOXIN-2, MITOCHONDRIAL"/>
    <property type="match status" value="1"/>
</dbReference>
<dbReference type="PROSITE" id="PS51085">
    <property type="entry name" value="2FE2S_FER_2"/>
    <property type="match status" value="1"/>
</dbReference>
<keyword evidence="4" id="KW-0479">Metal-binding</keyword>
<comment type="cofactor">
    <cofactor evidence="7">
        <name>[2Fe-2S] cluster</name>
        <dbReference type="ChEBI" id="CHEBI:190135"/>
    </cofactor>
</comment>
<dbReference type="KEGG" id="pagb:AWM79_17175"/>
<protein>
    <recommendedName>
        <fullName evidence="2">2Fe-2S ferredoxin</fullName>
    </recommendedName>
</protein>
<dbReference type="GO" id="GO:0009055">
    <property type="term" value="F:electron transfer activity"/>
    <property type="evidence" value="ECO:0007669"/>
    <property type="project" value="InterPro"/>
</dbReference>
<dbReference type="GO" id="GO:0140647">
    <property type="term" value="P:P450-containing electron transport chain"/>
    <property type="evidence" value="ECO:0007669"/>
    <property type="project" value="InterPro"/>
</dbReference>
<dbReference type="AlphaFoldDB" id="A0A0X1T4A4"/>
<dbReference type="PRINTS" id="PR00355">
    <property type="entry name" value="ADRENODOXIN"/>
</dbReference>
<keyword evidence="6" id="KW-0411">Iron-sulfur</keyword>
<keyword evidence="5" id="KW-0408">Iron</keyword>
<dbReference type="GO" id="GO:0046872">
    <property type="term" value="F:metal ion binding"/>
    <property type="evidence" value="ECO:0007669"/>
    <property type="project" value="UniProtKB-KW"/>
</dbReference>
<dbReference type="PANTHER" id="PTHR23426">
    <property type="entry name" value="FERREDOXIN/ADRENODOXIN"/>
    <property type="match status" value="1"/>
</dbReference>
<dbReference type="Gene3D" id="3.10.20.30">
    <property type="match status" value="1"/>
</dbReference>
<proteinExistence type="inferred from homology"/>
<dbReference type="InterPro" id="IPR001055">
    <property type="entry name" value="Adrenodoxin-like"/>
</dbReference>
<keyword evidence="3" id="KW-0001">2Fe-2S</keyword>
<evidence type="ECO:0000313" key="8">
    <source>
        <dbReference type="EMBL" id="AMB86937.1"/>
    </source>
</evidence>